<dbReference type="Pfam" id="PF01712">
    <property type="entry name" value="dNK"/>
    <property type="match status" value="1"/>
</dbReference>
<dbReference type="PANTHER" id="PTHR10513">
    <property type="entry name" value="DEOXYNUCLEOSIDE KINASE"/>
    <property type="match status" value="1"/>
</dbReference>
<dbReference type="InterPro" id="IPR050566">
    <property type="entry name" value="Deoxyribonucleoside_kinase"/>
</dbReference>
<protein>
    <recommendedName>
        <fullName evidence="1">Deoxynucleoside kinase domain-containing protein</fullName>
    </recommendedName>
</protein>
<proteinExistence type="predicted"/>
<dbReference type="InterPro" id="IPR031314">
    <property type="entry name" value="DNK_dom"/>
</dbReference>
<accession>A0A6C0KSZ5</accession>
<dbReference type="Gene3D" id="3.40.50.300">
    <property type="entry name" value="P-loop containing nucleotide triphosphate hydrolases"/>
    <property type="match status" value="1"/>
</dbReference>
<dbReference type="InterPro" id="IPR027417">
    <property type="entry name" value="P-loop_NTPase"/>
</dbReference>
<dbReference type="AlphaFoldDB" id="A0A6C0KSZ5"/>
<organism evidence="2">
    <name type="scientific">viral metagenome</name>
    <dbReference type="NCBI Taxonomy" id="1070528"/>
    <lineage>
        <taxon>unclassified sequences</taxon>
        <taxon>metagenomes</taxon>
        <taxon>organismal metagenomes</taxon>
    </lineage>
</organism>
<evidence type="ECO:0000313" key="2">
    <source>
        <dbReference type="EMBL" id="QHU21092.1"/>
    </source>
</evidence>
<reference evidence="2" key="1">
    <citation type="journal article" date="2020" name="Nature">
        <title>Giant virus diversity and host interactions through global metagenomics.</title>
        <authorList>
            <person name="Schulz F."/>
            <person name="Roux S."/>
            <person name="Paez-Espino D."/>
            <person name="Jungbluth S."/>
            <person name="Walsh D.A."/>
            <person name="Denef V.J."/>
            <person name="McMahon K.D."/>
            <person name="Konstantinidis K.T."/>
            <person name="Eloe-Fadrosh E.A."/>
            <person name="Kyrpides N.C."/>
            <person name="Woyke T."/>
        </authorList>
    </citation>
    <scope>NUCLEOTIDE SEQUENCE</scope>
    <source>
        <strain evidence="2">GVMAG-S-3300013094-100</strain>
    </source>
</reference>
<dbReference type="EMBL" id="MN740978">
    <property type="protein sequence ID" value="QHU21092.1"/>
    <property type="molecule type" value="Genomic_DNA"/>
</dbReference>
<dbReference type="SUPFAM" id="SSF52540">
    <property type="entry name" value="P-loop containing nucleoside triphosphate hydrolases"/>
    <property type="match status" value="1"/>
</dbReference>
<evidence type="ECO:0000259" key="1">
    <source>
        <dbReference type="Pfam" id="PF01712"/>
    </source>
</evidence>
<sequence length="224" mass="26146">MSSSIQNSNFDGFVFTIDGLIGSGKSTILEYLHKNHGIPIDVEPVEKWVPYLKRMYEENTGTFEFQTRVWLDRCWIQPKKHVNIIIERSPLFQKYVFVEASAVNNTLTESERGILDEMYDKSMNMWNPRGYIYLRSDPDKCAERIKTRGRKCEDGISIDYLQQLHELHEKAYMMASANRLPIICIDIEGKSVEKVATEVWTALQILGIRVKPKYHQHQHTHPKN</sequence>
<dbReference type="PANTHER" id="PTHR10513:SF35">
    <property type="entry name" value="DEOXYADENOSINE KINASE"/>
    <property type="match status" value="1"/>
</dbReference>
<name>A0A6C0KSZ5_9ZZZZ</name>
<dbReference type="GO" id="GO:0019136">
    <property type="term" value="F:deoxynucleoside kinase activity"/>
    <property type="evidence" value="ECO:0007669"/>
    <property type="project" value="TreeGrafter"/>
</dbReference>
<feature type="domain" description="Deoxynucleoside kinase" evidence="1">
    <location>
        <begin position="15"/>
        <end position="195"/>
    </location>
</feature>
<dbReference type="GO" id="GO:0005737">
    <property type="term" value="C:cytoplasm"/>
    <property type="evidence" value="ECO:0007669"/>
    <property type="project" value="TreeGrafter"/>
</dbReference>